<gene>
    <name evidence="3" type="ORF">KY465_18240</name>
</gene>
<sequence length="644" mass="73930">MTYLKPGDPVPHKWKQWFREDEDHSSRWRKEAREDYDFAAGRQWSELDKVKLADEMRPAITFNRSSVVIDAVSGQEIQNRQEVRYIPREEGDAVVNEMYSEAARWFDDQSEAEDEDSEAFIDLLISGMGWTENRLDFEEDPDGAPVTEKCDPLEMFWDASARKSNLRDARRLWKIKEMPIDAAREQFPDFSDADIDAGKWANLSSTNEPNHNDPEHEYETEQEDEGIRSRKTVKVIHLQYWEKEPYYKVADPMSGGIAEFGEDEFRQLEGNFKRLGIPLKSVRLTRRVYKQAFIGQKLLEHSEGPCGNHFSWNCMTGKYDRNRAYWYGLIRAMKDPQTWANKWMSQLLHIMNSNSSGGWFYESGAFVDQRAAEEDLAKPNALVEVASGALQAGRVQPKQNAQFPQGYQLLTEYAVSAIRDVTGVNLELMGMREANQAGVLEYQRRQAGMAVLSTLFNSLRRYRRARGRVLLHYIHEYLSDGRLIMIVGDGRKQYVPLRKQTDAKYDIIIDDAPTSPNQKEIVWQSVMQILPGIKDMVPPQVLLQLLDYSPVPASVVEKIKQAVQKMGQEGEQQAAMQARAAVLEVQQKEADVQKTQSEAYENQMEAELDKRRAAVEEAKVGADILRDLVEMNQPQQPPQGPQGF</sequence>
<feature type="compositionally biased region" description="Basic and acidic residues" evidence="2">
    <location>
        <begin position="210"/>
        <end position="219"/>
    </location>
</feature>
<evidence type="ECO:0008006" key="5">
    <source>
        <dbReference type="Google" id="ProtNLM"/>
    </source>
</evidence>
<dbReference type="Pfam" id="PF16510">
    <property type="entry name" value="P22_portal"/>
    <property type="match status" value="1"/>
</dbReference>
<feature type="coiled-coil region" evidence="1">
    <location>
        <begin position="578"/>
        <end position="617"/>
    </location>
</feature>
<name>A0ABS6WVV0_9HYPH</name>
<evidence type="ECO:0000256" key="1">
    <source>
        <dbReference type="SAM" id="Coils"/>
    </source>
</evidence>
<dbReference type="EMBL" id="JAHWQX010000008">
    <property type="protein sequence ID" value="MBW3099225.1"/>
    <property type="molecule type" value="Genomic_DNA"/>
</dbReference>
<organism evidence="3 4">
    <name type="scientific">Pseudohoeflea coraliihabitans</name>
    <dbReference type="NCBI Taxonomy" id="2860393"/>
    <lineage>
        <taxon>Bacteria</taxon>
        <taxon>Pseudomonadati</taxon>
        <taxon>Pseudomonadota</taxon>
        <taxon>Alphaproteobacteria</taxon>
        <taxon>Hyphomicrobiales</taxon>
        <taxon>Rhizobiaceae</taxon>
        <taxon>Pseudohoeflea</taxon>
    </lineage>
</organism>
<protein>
    <recommendedName>
        <fullName evidence="5">Phage P22-like portal protein</fullName>
    </recommendedName>
</protein>
<evidence type="ECO:0000313" key="3">
    <source>
        <dbReference type="EMBL" id="MBW3099225.1"/>
    </source>
</evidence>
<feature type="region of interest" description="Disordered" evidence="2">
    <location>
        <begin position="200"/>
        <end position="226"/>
    </location>
</feature>
<accession>A0ABS6WVV0</accession>
<evidence type="ECO:0000256" key="2">
    <source>
        <dbReference type="SAM" id="MobiDB-lite"/>
    </source>
</evidence>
<proteinExistence type="predicted"/>
<keyword evidence="1" id="KW-0175">Coiled coil</keyword>
<evidence type="ECO:0000313" key="4">
    <source>
        <dbReference type="Proteomes" id="UP001430804"/>
    </source>
</evidence>
<keyword evidence="4" id="KW-1185">Reference proteome</keyword>
<dbReference type="RefSeq" id="WP_219203555.1">
    <property type="nucleotide sequence ID" value="NZ_JAHWQX010000008.1"/>
</dbReference>
<reference evidence="3" key="1">
    <citation type="submission" date="2021-07" db="EMBL/GenBank/DDBJ databases">
        <title>Pseudohoeflea marina sp. nov. a polyhydroxyalcanoate-producing bacterium.</title>
        <authorList>
            <person name="Zheng W."/>
            <person name="Yu S."/>
            <person name="Huang Y."/>
        </authorList>
    </citation>
    <scope>NUCLEOTIDE SEQUENCE</scope>
    <source>
        <strain evidence="3">DP4N28-3</strain>
    </source>
</reference>
<dbReference type="InterPro" id="IPR032427">
    <property type="entry name" value="P22_portal"/>
</dbReference>
<dbReference type="Proteomes" id="UP001430804">
    <property type="component" value="Unassembled WGS sequence"/>
</dbReference>
<comment type="caution">
    <text evidence="3">The sequence shown here is derived from an EMBL/GenBank/DDBJ whole genome shotgun (WGS) entry which is preliminary data.</text>
</comment>